<dbReference type="Proteomes" id="UP000266118">
    <property type="component" value="Chromosome"/>
</dbReference>
<protein>
    <submittedName>
        <fullName evidence="1">N-acetylglucosamine kinase</fullName>
    </submittedName>
</protein>
<dbReference type="InterPro" id="IPR043129">
    <property type="entry name" value="ATPase_NBD"/>
</dbReference>
<dbReference type="KEGG" id="ark:D6B99_04710"/>
<dbReference type="CDD" id="cd24079">
    <property type="entry name" value="ASKHA_NBD_PG1100-like"/>
    <property type="match status" value="1"/>
</dbReference>
<keyword evidence="1" id="KW-0808">Transferase</keyword>
<accession>A0A386HMG0</accession>
<dbReference type="GO" id="GO:0016301">
    <property type="term" value="F:kinase activity"/>
    <property type="evidence" value="ECO:0007669"/>
    <property type="project" value="UniProtKB-KW"/>
</dbReference>
<organism evidence="1 2">
    <name type="scientific">Arachidicoccus soli</name>
    <dbReference type="NCBI Taxonomy" id="2341117"/>
    <lineage>
        <taxon>Bacteria</taxon>
        <taxon>Pseudomonadati</taxon>
        <taxon>Bacteroidota</taxon>
        <taxon>Chitinophagia</taxon>
        <taxon>Chitinophagales</taxon>
        <taxon>Chitinophagaceae</taxon>
        <taxon>Arachidicoccus</taxon>
    </lineage>
</organism>
<dbReference type="RefSeq" id="WP_119985593.1">
    <property type="nucleotide sequence ID" value="NZ_CP032489.1"/>
</dbReference>
<dbReference type="Gene3D" id="3.30.420.40">
    <property type="match status" value="2"/>
</dbReference>
<dbReference type="AlphaFoldDB" id="A0A386HMG0"/>
<evidence type="ECO:0000313" key="2">
    <source>
        <dbReference type="Proteomes" id="UP000266118"/>
    </source>
</evidence>
<keyword evidence="1" id="KW-0418">Kinase</keyword>
<proteinExistence type="predicted"/>
<dbReference type="SUPFAM" id="SSF53067">
    <property type="entry name" value="Actin-like ATPase domain"/>
    <property type="match status" value="2"/>
</dbReference>
<dbReference type="Gene3D" id="1.10.720.160">
    <property type="match status" value="1"/>
</dbReference>
<dbReference type="PANTHER" id="PTHR43190">
    <property type="entry name" value="N-ACETYL-D-GLUCOSAMINE KINASE"/>
    <property type="match status" value="1"/>
</dbReference>
<evidence type="ECO:0000313" key="1">
    <source>
        <dbReference type="EMBL" id="AYD46975.1"/>
    </source>
</evidence>
<dbReference type="PANTHER" id="PTHR43190:SF3">
    <property type="entry name" value="N-ACETYL-D-GLUCOSAMINE KINASE"/>
    <property type="match status" value="1"/>
</dbReference>
<name>A0A386HMG0_9BACT</name>
<dbReference type="EMBL" id="CP032489">
    <property type="protein sequence ID" value="AYD46975.1"/>
    <property type="molecule type" value="Genomic_DNA"/>
</dbReference>
<sequence>MATKLIADSGATKCSWYLMEKKKNTKVATTGLNPYFLKPESILDVLSQYLLPALNNKKVDEIYFYGAGLSTIENKKIMRKILSKTFPDATIEINSDLIAAARATCGHSKGVVSILGTGSGCAYFNGKKIIQEQNGIGYVLGDEGSGAYLGRKVLQYYLYKTFDEDLMNAFEKKYNTSRAEILNNTYQKPFPSQYLAGFSIFLSENRGHYMVENIIEDGLNDFIVTHLYKFREAWTMPLHFIGGIAFAFKDVLKELCNTYELELGNIQKQPIEALASYHQ</sequence>
<reference evidence="1 2" key="1">
    <citation type="submission" date="2018-09" db="EMBL/GenBank/DDBJ databases">
        <title>Arachidicoccus sp. nov., a bacterium isolated from soil.</title>
        <authorList>
            <person name="Weon H.-Y."/>
            <person name="Kwon S.-W."/>
            <person name="Lee S.A."/>
        </authorList>
    </citation>
    <scope>NUCLEOTIDE SEQUENCE [LARGE SCALE GENOMIC DNA]</scope>
    <source>
        <strain evidence="1 2">KIS59-12</strain>
    </source>
</reference>
<gene>
    <name evidence="1" type="ORF">D6B99_04710</name>
</gene>
<keyword evidence="2" id="KW-1185">Reference proteome</keyword>
<dbReference type="OrthoDB" id="871343at2"/>
<dbReference type="InterPro" id="IPR052519">
    <property type="entry name" value="Euk-type_GlcNAc_Kinase"/>
</dbReference>